<dbReference type="InterPro" id="IPR001128">
    <property type="entry name" value="Cyt_P450"/>
</dbReference>
<evidence type="ECO:0000256" key="7">
    <source>
        <dbReference type="ARBA" id="ARBA00023033"/>
    </source>
</evidence>
<dbReference type="Pfam" id="PF00067">
    <property type="entry name" value="p450"/>
    <property type="match status" value="1"/>
</dbReference>
<gene>
    <name evidence="9" type="ORF">SAMN02799620_02171</name>
</gene>
<dbReference type="PANTHER" id="PTHR46696">
    <property type="entry name" value="P450, PUTATIVE (EUROFUNG)-RELATED"/>
    <property type="match status" value="1"/>
</dbReference>
<dbReference type="EMBL" id="FMUB01000004">
    <property type="protein sequence ID" value="SCX15874.1"/>
    <property type="molecule type" value="Genomic_DNA"/>
</dbReference>
<keyword evidence="5 8" id="KW-0560">Oxidoreductase</keyword>
<organism evidence="9 10">
    <name type="scientific">Mycolicibacterium fluoranthenivorans</name>
    <dbReference type="NCBI Taxonomy" id="258505"/>
    <lineage>
        <taxon>Bacteria</taxon>
        <taxon>Bacillati</taxon>
        <taxon>Actinomycetota</taxon>
        <taxon>Actinomycetes</taxon>
        <taxon>Mycobacteriales</taxon>
        <taxon>Mycobacteriaceae</taxon>
        <taxon>Mycolicibacterium</taxon>
    </lineage>
</organism>
<evidence type="ECO:0000313" key="9">
    <source>
        <dbReference type="EMBL" id="SCX15874.1"/>
    </source>
</evidence>
<dbReference type="SUPFAM" id="SSF48264">
    <property type="entry name" value="Cytochrome P450"/>
    <property type="match status" value="1"/>
</dbReference>
<dbReference type="InterPro" id="IPR002397">
    <property type="entry name" value="Cyt_P450_B"/>
</dbReference>
<reference evidence="10" key="1">
    <citation type="submission" date="2016-10" db="EMBL/GenBank/DDBJ databases">
        <authorList>
            <person name="Varghese N."/>
            <person name="Submissions S."/>
        </authorList>
    </citation>
    <scope>NUCLEOTIDE SEQUENCE [LARGE SCALE GENOMIC DNA]</scope>
    <source>
        <strain evidence="10">UNC267MFSha1.1M11</strain>
    </source>
</reference>
<dbReference type="PRINTS" id="PR00359">
    <property type="entry name" value="BP450"/>
</dbReference>
<evidence type="ECO:0000256" key="5">
    <source>
        <dbReference type="ARBA" id="ARBA00023002"/>
    </source>
</evidence>
<dbReference type="Gene3D" id="1.10.630.10">
    <property type="entry name" value="Cytochrome P450"/>
    <property type="match status" value="1"/>
</dbReference>
<evidence type="ECO:0000256" key="8">
    <source>
        <dbReference type="RuleBase" id="RU000461"/>
    </source>
</evidence>
<dbReference type="PROSITE" id="PS00086">
    <property type="entry name" value="CYTOCHROME_P450"/>
    <property type="match status" value="1"/>
</dbReference>
<dbReference type="AlphaFoldDB" id="A0A1G4W302"/>
<dbReference type="GO" id="GO:0006707">
    <property type="term" value="P:cholesterol catabolic process"/>
    <property type="evidence" value="ECO:0007669"/>
    <property type="project" value="TreeGrafter"/>
</dbReference>
<comment type="similarity">
    <text evidence="2 8">Belongs to the cytochrome P450 family.</text>
</comment>
<name>A0A1G4W302_9MYCO</name>
<protein>
    <submittedName>
        <fullName evidence="9">Cytochrome P450</fullName>
    </submittedName>
</protein>
<keyword evidence="6 8" id="KW-0408">Iron</keyword>
<keyword evidence="7 8" id="KW-0503">Monooxygenase</keyword>
<keyword evidence="3 8" id="KW-0349">Heme</keyword>
<dbReference type="PANTHER" id="PTHR46696:SF4">
    <property type="entry name" value="BIOTIN BIOSYNTHESIS CYTOCHROME P450"/>
    <property type="match status" value="1"/>
</dbReference>
<keyword evidence="4 8" id="KW-0479">Metal-binding</keyword>
<dbReference type="InterPro" id="IPR036396">
    <property type="entry name" value="Cyt_P450_sf"/>
</dbReference>
<dbReference type="GO" id="GO:0020037">
    <property type="term" value="F:heme binding"/>
    <property type="evidence" value="ECO:0007669"/>
    <property type="project" value="InterPro"/>
</dbReference>
<dbReference type="Proteomes" id="UP000199707">
    <property type="component" value="Unassembled WGS sequence"/>
</dbReference>
<dbReference type="InterPro" id="IPR017972">
    <property type="entry name" value="Cyt_P450_CS"/>
</dbReference>
<evidence type="ECO:0000256" key="2">
    <source>
        <dbReference type="ARBA" id="ARBA00010617"/>
    </source>
</evidence>
<evidence type="ECO:0000256" key="3">
    <source>
        <dbReference type="ARBA" id="ARBA00022617"/>
    </source>
</evidence>
<dbReference type="GO" id="GO:0008395">
    <property type="term" value="F:steroid hydroxylase activity"/>
    <property type="evidence" value="ECO:0007669"/>
    <property type="project" value="TreeGrafter"/>
</dbReference>
<evidence type="ECO:0000256" key="6">
    <source>
        <dbReference type="ARBA" id="ARBA00023004"/>
    </source>
</evidence>
<proteinExistence type="inferred from homology"/>
<dbReference type="STRING" id="1502745.SAMN02799620_02171"/>
<sequence>MTSADITGARLPWDAADPYEFYQARRAEGSVVWDEAAQAWLILSYDAARQVLGGTGWTSDPFANALAQASSDAVSREFSLRSMLFADGADHRRLRGSVRDVFTRSFIENLDSGVESLADDLIGHPPTGHEFDFMADIALPLPIAVVSAWLDLDAEAAHLLREVSPVIIRMLGTLADPAEMAAGATASARLMAQFLPTAADRRVHPGDDLLSFLAGDPDLSLDEVVMTAILIAVAGHETTANLLGAAMVTLLTPDGDGTRIADRIDAADPAVVTELLRLDAPVQSTVRTATESHELDGVEIAAGESTLVVIAAANRDPAVFEQPDRFRLDRTAPAPLSFGYGAHYCLGGALAALEISIALPKILARQPVLHGAVRWRDTPAIRGPLVVPMAFGGP</sequence>
<evidence type="ECO:0000256" key="4">
    <source>
        <dbReference type="ARBA" id="ARBA00022723"/>
    </source>
</evidence>
<comment type="cofactor">
    <cofactor evidence="1">
        <name>heme</name>
        <dbReference type="ChEBI" id="CHEBI:30413"/>
    </cofactor>
</comment>
<accession>A0A1G4W302</accession>
<evidence type="ECO:0000313" key="10">
    <source>
        <dbReference type="Proteomes" id="UP000199707"/>
    </source>
</evidence>
<evidence type="ECO:0000256" key="1">
    <source>
        <dbReference type="ARBA" id="ARBA00001971"/>
    </source>
</evidence>
<dbReference type="RefSeq" id="WP_090356626.1">
    <property type="nucleotide sequence ID" value="NZ_FMUB01000004.1"/>
</dbReference>
<dbReference type="PRINTS" id="PR00385">
    <property type="entry name" value="P450"/>
</dbReference>
<dbReference type="GO" id="GO:0005506">
    <property type="term" value="F:iron ion binding"/>
    <property type="evidence" value="ECO:0007669"/>
    <property type="project" value="InterPro"/>
</dbReference>
<dbReference type="GO" id="GO:0036199">
    <property type="term" value="F:cholest-4-en-3-one 26-monooxygenase activity"/>
    <property type="evidence" value="ECO:0007669"/>
    <property type="project" value="TreeGrafter"/>
</dbReference>